<dbReference type="SUPFAM" id="SSF52540">
    <property type="entry name" value="P-loop containing nucleoside triphosphate hydrolases"/>
    <property type="match status" value="1"/>
</dbReference>
<dbReference type="InterPro" id="IPR015854">
    <property type="entry name" value="ABC_transpr_LolD-like"/>
</dbReference>
<protein>
    <submittedName>
        <fullName evidence="5">ABC transporter ATP-binding protein</fullName>
    </submittedName>
</protein>
<gene>
    <name evidence="5" type="ORF">DP130_07155</name>
</gene>
<dbReference type="AlphaFoldDB" id="A0A4Q0VCW9"/>
<keyword evidence="3 5" id="KW-0067">ATP-binding</keyword>
<dbReference type="InterPro" id="IPR003593">
    <property type="entry name" value="AAA+_ATPase"/>
</dbReference>
<evidence type="ECO:0000313" key="5">
    <source>
        <dbReference type="EMBL" id="RXI48502.1"/>
    </source>
</evidence>
<dbReference type="PANTHER" id="PTHR24220:SF86">
    <property type="entry name" value="ABC TRANSPORTER ABCH.1"/>
    <property type="match status" value="1"/>
</dbReference>
<evidence type="ECO:0000256" key="2">
    <source>
        <dbReference type="ARBA" id="ARBA00022741"/>
    </source>
</evidence>
<dbReference type="SMART" id="SM00382">
    <property type="entry name" value="AAA"/>
    <property type="match status" value="1"/>
</dbReference>
<evidence type="ECO:0000256" key="3">
    <source>
        <dbReference type="ARBA" id="ARBA00022840"/>
    </source>
</evidence>
<dbReference type="PROSITE" id="PS50893">
    <property type="entry name" value="ABC_TRANSPORTER_2"/>
    <property type="match status" value="1"/>
</dbReference>
<dbReference type="GO" id="GO:0005524">
    <property type="term" value="F:ATP binding"/>
    <property type="evidence" value="ECO:0007669"/>
    <property type="project" value="UniProtKB-KW"/>
</dbReference>
<dbReference type="Proteomes" id="UP000290921">
    <property type="component" value="Unassembled WGS sequence"/>
</dbReference>
<name>A0A4Q0VCW9_CLOTA</name>
<dbReference type="GO" id="GO:0022857">
    <property type="term" value="F:transmembrane transporter activity"/>
    <property type="evidence" value="ECO:0007669"/>
    <property type="project" value="TreeGrafter"/>
</dbReference>
<dbReference type="Pfam" id="PF00005">
    <property type="entry name" value="ABC_tran"/>
    <property type="match status" value="1"/>
</dbReference>
<dbReference type="CDD" id="cd03255">
    <property type="entry name" value="ABC_MJ0796_LolCDE_FtsE"/>
    <property type="match status" value="1"/>
</dbReference>
<dbReference type="EMBL" id="QMAP01000006">
    <property type="protein sequence ID" value="RXI48502.1"/>
    <property type="molecule type" value="Genomic_DNA"/>
</dbReference>
<accession>A0A4Q0VCW9</accession>
<dbReference type="GO" id="GO:0005886">
    <property type="term" value="C:plasma membrane"/>
    <property type="evidence" value="ECO:0007669"/>
    <property type="project" value="TreeGrafter"/>
</dbReference>
<dbReference type="InterPro" id="IPR003439">
    <property type="entry name" value="ABC_transporter-like_ATP-bd"/>
</dbReference>
<evidence type="ECO:0000313" key="6">
    <source>
        <dbReference type="Proteomes" id="UP000290921"/>
    </source>
</evidence>
<dbReference type="InterPro" id="IPR017911">
    <property type="entry name" value="MacB-like_ATP-bd"/>
</dbReference>
<comment type="caution">
    <text evidence="5">The sequence shown here is derived from an EMBL/GenBank/DDBJ whole genome shotgun (WGS) entry which is preliminary data.</text>
</comment>
<dbReference type="FunFam" id="3.40.50.300:FF:000032">
    <property type="entry name" value="Export ABC transporter ATP-binding protein"/>
    <property type="match status" value="1"/>
</dbReference>
<evidence type="ECO:0000256" key="1">
    <source>
        <dbReference type="ARBA" id="ARBA00022448"/>
    </source>
</evidence>
<dbReference type="Gene3D" id="3.40.50.300">
    <property type="entry name" value="P-loop containing nucleotide triphosphate hydrolases"/>
    <property type="match status" value="1"/>
</dbReference>
<dbReference type="GO" id="GO:0098796">
    <property type="term" value="C:membrane protein complex"/>
    <property type="evidence" value="ECO:0007669"/>
    <property type="project" value="UniProtKB-ARBA"/>
</dbReference>
<dbReference type="GO" id="GO:0016887">
    <property type="term" value="F:ATP hydrolysis activity"/>
    <property type="evidence" value="ECO:0007669"/>
    <property type="project" value="InterPro"/>
</dbReference>
<reference evidence="5 6" key="1">
    <citation type="submission" date="2018-06" db="EMBL/GenBank/DDBJ databases">
        <title>Genome conservation of Clostridium tetani.</title>
        <authorList>
            <person name="Bruggemann H."/>
            <person name="Popoff M.R."/>
        </authorList>
    </citation>
    <scope>NUCLEOTIDE SEQUENCE [LARGE SCALE GENOMIC DNA]</scope>
    <source>
        <strain evidence="5 6">2017.061</strain>
    </source>
</reference>
<dbReference type="PROSITE" id="PS00211">
    <property type="entry name" value="ABC_TRANSPORTER_1"/>
    <property type="match status" value="1"/>
</dbReference>
<evidence type="ECO:0000259" key="4">
    <source>
        <dbReference type="PROSITE" id="PS50893"/>
    </source>
</evidence>
<sequence length="227" mass="25373">MEILKLNNISKIYGMNNNKLNALKDINLTINEGELIAIIGASGSGKSTLLNIMGTLDNSTSGEYMVDGKDINNLNSADLARLRNKYFGFIVQNFALINDYTVYENIEIPLEYGKVKSKDRKKIISETLDILSMKDKMNKTPKQLSGGQCQKVAIARALVNDPRIILADEPTGALDRKTGQDIMEILKKLNRQKGKTIIMVTHNLELATRCDRIIKLQDGKIVEDNCR</sequence>
<dbReference type="PANTHER" id="PTHR24220">
    <property type="entry name" value="IMPORT ATP-BINDING PROTEIN"/>
    <property type="match status" value="1"/>
</dbReference>
<keyword evidence="1" id="KW-0813">Transport</keyword>
<organism evidence="5 6">
    <name type="scientific">Clostridium tetani</name>
    <dbReference type="NCBI Taxonomy" id="1513"/>
    <lineage>
        <taxon>Bacteria</taxon>
        <taxon>Bacillati</taxon>
        <taxon>Bacillota</taxon>
        <taxon>Clostridia</taxon>
        <taxon>Eubacteriales</taxon>
        <taxon>Clostridiaceae</taxon>
        <taxon>Clostridium</taxon>
    </lineage>
</organism>
<keyword evidence="2" id="KW-0547">Nucleotide-binding</keyword>
<dbReference type="RefSeq" id="WP_129030347.1">
    <property type="nucleotide sequence ID" value="NZ_QMAP01000006.1"/>
</dbReference>
<feature type="domain" description="ABC transporter" evidence="4">
    <location>
        <begin position="4"/>
        <end position="227"/>
    </location>
</feature>
<proteinExistence type="predicted"/>
<dbReference type="InterPro" id="IPR027417">
    <property type="entry name" value="P-loop_NTPase"/>
</dbReference>
<dbReference type="InterPro" id="IPR017871">
    <property type="entry name" value="ABC_transporter-like_CS"/>
</dbReference>